<evidence type="ECO:0000313" key="2">
    <source>
        <dbReference type="EMBL" id="RZD17548.1"/>
    </source>
</evidence>
<proteinExistence type="predicted"/>
<dbReference type="InterPro" id="IPR003141">
    <property type="entry name" value="Pol/His_phosphatase_N"/>
</dbReference>
<organism evidence="2 3">
    <name type="scientific">Candidatus Acididesulfobacter diazotrophicus</name>
    <dbReference type="NCBI Taxonomy" id="2597226"/>
    <lineage>
        <taxon>Bacteria</taxon>
        <taxon>Deltaproteobacteria</taxon>
        <taxon>Candidatus Acidulodesulfobacterales</taxon>
        <taxon>Candidatus Acididesulfobacter</taxon>
    </lineage>
</organism>
<dbReference type="AlphaFoldDB" id="A0A519BJU5"/>
<evidence type="ECO:0000259" key="1">
    <source>
        <dbReference type="SMART" id="SM00481"/>
    </source>
</evidence>
<dbReference type="EMBL" id="SGBB01000033">
    <property type="protein sequence ID" value="RZD17548.1"/>
    <property type="molecule type" value="Genomic_DNA"/>
</dbReference>
<dbReference type="InterPro" id="IPR052018">
    <property type="entry name" value="PHP_domain"/>
</dbReference>
<accession>A0A519BJU5</accession>
<dbReference type="Gene3D" id="1.10.150.650">
    <property type="match status" value="1"/>
</dbReference>
<dbReference type="Gene3D" id="3.20.20.140">
    <property type="entry name" value="Metal-dependent hydrolases"/>
    <property type="match status" value="1"/>
</dbReference>
<dbReference type="GO" id="GO:0035312">
    <property type="term" value="F:5'-3' DNA exonuclease activity"/>
    <property type="evidence" value="ECO:0007669"/>
    <property type="project" value="TreeGrafter"/>
</dbReference>
<dbReference type="SUPFAM" id="SSF89550">
    <property type="entry name" value="PHP domain-like"/>
    <property type="match status" value="1"/>
</dbReference>
<dbReference type="GO" id="GO:0004534">
    <property type="term" value="F:5'-3' RNA exonuclease activity"/>
    <property type="evidence" value="ECO:0007669"/>
    <property type="project" value="TreeGrafter"/>
</dbReference>
<dbReference type="InterPro" id="IPR016195">
    <property type="entry name" value="Pol/histidinol_Pase-like"/>
</dbReference>
<comment type="caution">
    <text evidence="2">The sequence shown here is derived from an EMBL/GenBank/DDBJ whole genome shotgun (WGS) entry which is preliminary data.</text>
</comment>
<sequence length="282" mass="32558">MIIDLHTHSYYSSDGKLSIPELLSLYSAGDIVALTDHETIAGWNEFRDEARKKGIIPVLGVEWFLSGCCHILSYFVNEIPQSFYDYMYERREKERYSMKLVYVKAKEQFPNISSYEEIMQTEPSIEKIMGLPVLARHLATVDKKDNCNYESMVRDWKREMPESERPQTFNPEDIIKLIDSWNGISVLAHPFKNSSNKDGRQSWVEVEKKVKELACMGIRGVELYSYGSNLEELGLLLPLARELNLFVSIGSDYHNKEKGLNRSELEGLDESLKNEVVKWLAT</sequence>
<name>A0A519BJU5_9DELT</name>
<dbReference type="Pfam" id="PF02811">
    <property type="entry name" value="PHP"/>
    <property type="match status" value="1"/>
</dbReference>
<dbReference type="SMART" id="SM00481">
    <property type="entry name" value="POLIIIAc"/>
    <property type="match status" value="1"/>
</dbReference>
<gene>
    <name evidence="2" type="ORF">EVG15_10560</name>
</gene>
<reference evidence="2 3" key="1">
    <citation type="journal article" date="2019" name="ISME J.">
        <title>Insights into ecological role of a new deltaproteobacterial order Candidatus Acidulodesulfobacterales by metagenomics and metatranscriptomics.</title>
        <authorList>
            <person name="Tan S."/>
            <person name="Liu J."/>
            <person name="Fang Y."/>
            <person name="Hedlund B.P."/>
            <person name="Lian Z.H."/>
            <person name="Huang L.Y."/>
            <person name="Li J.T."/>
            <person name="Huang L.N."/>
            <person name="Li W.J."/>
            <person name="Jiang H.C."/>
            <person name="Dong H.L."/>
            <person name="Shu W.S."/>
        </authorList>
    </citation>
    <scope>NUCLEOTIDE SEQUENCE [LARGE SCALE GENOMIC DNA]</scope>
    <source>
        <strain evidence="2">AP1</strain>
    </source>
</reference>
<dbReference type="PANTHER" id="PTHR42924:SF3">
    <property type="entry name" value="POLYMERASE_HISTIDINOL PHOSPHATASE N-TERMINAL DOMAIN-CONTAINING PROTEIN"/>
    <property type="match status" value="1"/>
</dbReference>
<protein>
    <submittedName>
        <fullName evidence="2">PHP domain-containing protein</fullName>
    </submittedName>
</protein>
<feature type="domain" description="Polymerase/histidinol phosphatase N-terminal" evidence="1">
    <location>
        <begin position="3"/>
        <end position="67"/>
    </location>
</feature>
<evidence type="ECO:0000313" key="3">
    <source>
        <dbReference type="Proteomes" id="UP000319296"/>
    </source>
</evidence>
<dbReference type="InterPro" id="IPR004013">
    <property type="entry name" value="PHP_dom"/>
</dbReference>
<dbReference type="PANTHER" id="PTHR42924">
    <property type="entry name" value="EXONUCLEASE"/>
    <property type="match status" value="1"/>
</dbReference>
<dbReference type="Proteomes" id="UP000319296">
    <property type="component" value="Unassembled WGS sequence"/>
</dbReference>